<sequence length="234" mass="26851">MAMQPHSHGNNGFPFCINGYCSGGLAELQQSQHPQQQQQQKQQQQQQHQQQPPPPQHHYQLQGQVVPIPIFVSLFEKQRQQTNQLINTQNTQMNLMLQQHQRELQATAIKSMGIYSQQVMARKNEEITKAEKKMKEMENILRSLELEKRELKKISEEKGAIAIALRNKLEEEKKKKRLRMPVANDVESCCGENEESRAKKHLSSCKVCETLLQACPICGMAKKGVIEIQNLDSN</sequence>
<feature type="region of interest" description="Disordered" evidence="5">
    <location>
        <begin position="28"/>
        <end position="59"/>
    </location>
</feature>
<keyword evidence="2" id="KW-0863">Zinc-finger</keyword>
<accession>A0A2Z6NKU1</accession>
<dbReference type="PANTHER" id="PTHR42647:SF6">
    <property type="entry name" value="RING-TYPE DOMAIN-CONTAINING PROTEIN"/>
    <property type="match status" value="1"/>
</dbReference>
<organism evidence="6 7">
    <name type="scientific">Trifolium subterraneum</name>
    <name type="common">Subterranean clover</name>
    <dbReference type="NCBI Taxonomy" id="3900"/>
    <lineage>
        <taxon>Eukaryota</taxon>
        <taxon>Viridiplantae</taxon>
        <taxon>Streptophyta</taxon>
        <taxon>Embryophyta</taxon>
        <taxon>Tracheophyta</taxon>
        <taxon>Spermatophyta</taxon>
        <taxon>Magnoliopsida</taxon>
        <taxon>eudicotyledons</taxon>
        <taxon>Gunneridae</taxon>
        <taxon>Pentapetalae</taxon>
        <taxon>rosids</taxon>
        <taxon>fabids</taxon>
        <taxon>Fabales</taxon>
        <taxon>Fabaceae</taxon>
        <taxon>Papilionoideae</taxon>
        <taxon>50 kb inversion clade</taxon>
        <taxon>NPAAA clade</taxon>
        <taxon>Hologalegina</taxon>
        <taxon>IRL clade</taxon>
        <taxon>Trifolieae</taxon>
        <taxon>Trifolium</taxon>
    </lineage>
</organism>
<evidence type="ECO:0000256" key="3">
    <source>
        <dbReference type="ARBA" id="ARBA00022833"/>
    </source>
</evidence>
<evidence type="ECO:0000313" key="6">
    <source>
        <dbReference type="EMBL" id="GAU44296.1"/>
    </source>
</evidence>
<evidence type="ECO:0000256" key="2">
    <source>
        <dbReference type="ARBA" id="ARBA00022771"/>
    </source>
</evidence>
<dbReference type="GO" id="GO:0004842">
    <property type="term" value="F:ubiquitin-protein transferase activity"/>
    <property type="evidence" value="ECO:0007669"/>
    <property type="project" value="TreeGrafter"/>
</dbReference>
<proteinExistence type="predicted"/>
<keyword evidence="7" id="KW-1185">Reference proteome</keyword>
<reference evidence="7" key="1">
    <citation type="journal article" date="2017" name="Front. Plant Sci.">
        <title>Climate Clever Clovers: New Paradigm to Reduce the Environmental Footprint of Ruminants by Breeding Low Methanogenic Forages Utilizing Haplotype Variation.</title>
        <authorList>
            <person name="Kaur P."/>
            <person name="Appels R."/>
            <person name="Bayer P.E."/>
            <person name="Keeble-Gagnere G."/>
            <person name="Wang J."/>
            <person name="Hirakawa H."/>
            <person name="Shirasawa K."/>
            <person name="Vercoe P."/>
            <person name="Stefanova K."/>
            <person name="Durmic Z."/>
            <person name="Nichols P."/>
            <person name="Revell C."/>
            <person name="Isobe S.N."/>
            <person name="Edwards D."/>
            <person name="Erskine W."/>
        </authorList>
    </citation>
    <scope>NUCLEOTIDE SEQUENCE [LARGE SCALE GENOMIC DNA]</scope>
    <source>
        <strain evidence="7">cv. Daliak</strain>
    </source>
</reference>
<dbReference type="AlphaFoldDB" id="A0A2Z6NKU1"/>
<feature type="coiled-coil region" evidence="4">
    <location>
        <begin position="120"/>
        <end position="157"/>
    </location>
</feature>
<feature type="compositionally biased region" description="Low complexity" evidence="5">
    <location>
        <begin position="29"/>
        <end position="50"/>
    </location>
</feature>
<evidence type="ECO:0000256" key="4">
    <source>
        <dbReference type="SAM" id="Coils"/>
    </source>
</evidence>
<dbReference type="OrthoDB" id="1711136at2759"/>
<dbReference type="Proteomes" id="UP000242715">
    <property type="component" value="Unassembled WGS sequence"/>
</dbReference>
<keyword evidence="3" id="KW-0862">Zinc</keyword>
<keyword evidence="1" id="KW-0479">Metal-binding</keyword>
<evidence type="ECO:0000256" key="1">
    <source>
        <dbReference type="ARBA" id="ARBA00022723"/>
    </source>
</evidence>
<evidence type="ECO:0000313" key="7">
    <source>
        <dbReference type="Proteomes" id="UP000242715"/>
    </source>
</evidence>
<dbReference type="PANTHER" id="PTHR42647">
    <property type="entry name" value="SBP (S-RIBONUCLEASE BINDING PROTEIN) FAMILY PROTEIN"/>
    <property type="match status" value="1"/>
</dbReference>
<protein>
    <submittedName>
        <fullName evidence="6">Uncharacterized protein</fullName>
    </submittedName>
</protein>
<dbReference type="GO" id="GO:0008270">
    <property type="term" value="F:zinc ion binding"/>
    <property type="evidence" value="ECO:0007669"/>
    <property type="project" value="UniProtKB-KW"/>
</dbReference>
<keyword evidence="4" id="KW-0175">Coiled coil</keyword>
<name>A0A2Z6NKU1_TRISU</name>
<evidence type="ECO:0000256" key="5">
    <source>
        <dbReference type="SAM" id="MobiDB-lite"/>
    </source>
</evidence>
<dbReference type="EMBL" id="DF974032">
    <property type="protein sequence ID" value="GAU44296.1"/>
    <property type="molecule type" value="Genomic_DNA"/>
</dbReference>
<gene>
    <name evidence="6" type="ORF">TSUD_267910</name>
</gene>